<feature type="chain" id="PRO_5036827217" evidence="2">
    <location>
        <begin position="35"/>
        <end position="416"/>
    </location>
</feature>
<evidence type="ECO:0000313" key="4">
    <source>
        <dbReference type="WBParaSite" id="ACRNAN_scaffold1617.g18143.t1"/>
    </source>
</evidence>
<feature type="compositionally biased region" description="Basic and acidic residues" evidence="1">
    <location>
        <begin position="332"/>
        <end position="351"/>
    </location>
</feature>
<feature type="compositionally biased region" description="Basic and acidic residues" evidence="1">
    <location>
        <begin position="403"/>
        <end position="416"/>
    </location>
</feature>
<reference evidence="4" key="1">
    <citation type="submission" date="2022-11" db="UniProtKB">
        <authorList>
            <consortium name="WormBaseParasite"/>
        </authorList>
    </citation>
    <scope>IDENTIFICATION</scope>
</reference>
<sequence length="416" mass="44666">MISAGSFLIRKTLICPWRLILSLILVELTYGCLGGSTGQTCCSGSQTNCAASSCAPPSASCTYIFCGNSNNYAAPPIASPLPCSGIGCSQNSGCYGPNCAPRRSNYALPKNEAEFSNSNPCIAGNCNLIQLQIVPANSYSNHGISRNNYAITPTGSSGLGFLHSSESTFPNSPHPGQISPEAQNQAPQGRPSRLDQSGPIGSSSTNTQPKSIPSYSDKKQRNYENGPSFNPEANFPNLTSSNKTQNLHNNAEELKYKGASDQQPLQQNVRPTNINQEQNQVDSQLENPPALPNTIDQSVVEAENEEYENTYEDYVVQERPGLLAGVAGNSNTKKEAQALKSDESVSKKDTVVQRNTNGFPNLTTNEHKSISTKFQTSIKISVRGKNKSQEVETSHGQGIDTKLTIDSHNKNENGSP</sequence>
<feature type="compositionally biased region" description="Polar residues" evidence="1">
    <location>
        <begin position="352"/>
        <end position="364"/>
    </location>
</feature>
<evidence type="ECO:0000256" key="1">
    <source>
        <dbReference type="SAM" id="MobiDB-lite"/>
    </source>
</evidence>
<dbReference type="AlphaFoldDB" id="A0A914D0S0"/>
<name>A0A914D0S0_9BILA</name>
<protein>
    <submittedName>
        <fullName evidence="4">Uncharacterized protein</fullName>
    </submittedName>
</protein>
<keyword evidence="3" id="KW-1185">Reference proteome</keyword>
<feature type="region of interest" description="Disordered" evidence="1">
    <location>
        <begin position="326"/>
        <end position="416"/>
    </location>
</feature>
<organism evidence="3 4">
    <name type="scientific">Acrobeloides nanus</name>
    <dbReference type="NCBI Taxonomy" id="290746"/>
    <lineage>
        <taxon>Eukaryota</taxon>
        <taxon>Metazoa</taxon>
        <taxon>Ecdysozoa</taxon>
        <taxon>Nematoda</taxon>
        <taxon>Chromadorea</taxon>
        <taxon>Rhabditida</taxon>
        <taxon>Tylenchina</taxon>
        <taxon>Cephalobomorpha</taxon>
        <taxon>Cephaloboidea</taxon>
        <taxon>Cephalobidae</taxon>
        <taxon>Acrobeloides</taxon>
    </lineage>
</organism>
<evidence type="ECO:0000256" key="2">
    <source>
        <dbReference type="SAM" id="SignalP"/>
    </source>
</evidence>
<feature type="region of interest" description="Disordered" evidence="1">
    <location>
        <begin position="161"/>
        <end position="244"/>
    </location>
</feature>
<feature type="compositionally biased region" description="Polar residues" evidence="1">
    <location>
        <begin position="199"/>
        <end position="214"/>
    </location>
</feature>
<keyword evidence="2" id="KW-0732">Signal</keyword>
<accession>A0A914D0S0</accession>
<proteinExistence type="predicted"/>
<feature type="signal peptide" evidence="2">
    <location>
        <begin position="1"/>
        <end position="34"/>
    </location>
</feature>
<dbReference type="Proteomes" id="UP000887540">
    <property type="component" value="Unplaced"/>
</dbReference>
<evidence type="ECO:0000313" key="3">
    <source>
        <dbReference type="Proteomes" id="UP000887540"/>
    </source>
</evidence>
<dbReference type="WBParaSite" id="ACRNAN_scaffold1617.g18143.t1">
    <property type="protein sequence ID" value="ACRNAN_scaffold1617.g18143.t1"/>
    <property type="gene ID" value="ACRNAN_scaffold1617.g18143"/>
</dbReference>